<organism evidence="2 3">
    <name type="scientific">Actinomadura namibiensis</name>
    <dbReference type="NCBI Taxonomy" id="182080"/>
    <lineage>
        <taxon>Bacteria</taxon>
        <taxon>Bacillati</taxon>
        <taxon>Actinomycetota</taxon>
        <taxon>Actinomycetes</taxon>
        <taxon>Streptosporangiales</taxon>
        <taxon>Thermomonosporaceae</taxon>
        <taxon>Actinomadura</taxon>
    </lineage>
</organism>
<evidence type="ECO:0000256" key="1">
    <source>
        <dbReference type="SAM" id="SignalP"/>
    </source>
</evidence>
<reference evidence="2 3" key="1">
    <citation type="submission" date="2020-08" db="EMBL/GenBank/DDBJ databases">
        <title>Genomic Encyclopedia of Type Strains, Phase IV (KMG-IV): sequencing the most valuable type-strain genomes for metagenomic binning, comparative biology and taxonomic classification.</title>
        <authorList>
            <person name="Goeker M."/>
        </authorList>
    </citation>
    <scope>NUCLEOTIDE SEQUENCE [LARGE SCALE GENOMIC DNA]</scope>
    <source>
        <strain evidence="2 3">DSM 44197</strain>
    </source>
</reference>
<feature type="signal peptide" evidence="1">
    <location>
        <begin position="1"/>
        <end position="32"/>
    </location>
</feature>
<evidence type="ECO:0000313" key="2">
    <source>
        <dbReference type="EMBL" id="MBA8954614.1"/>
    </source>
</evidence>
<comment type="caution">
    <text evidence="2">The sequence shown here is derived from an EMBL/GenBank/DDBJ whole genome shotgun (WGS) entry which is preliminary data.</text>
</comment>
<evidence type="ECO:0000313" key="3">
    <source>
        <dbReference type="Proteomes" id="UP000572680"/>
    </source>
</evidence>
<sequence>MSRSLARTVVVGLVAALPLGGAFALSAQAAYADDCSLVESSMEFTGAHVVAEKYRICTSGRIIRLSVTISQKDPSSGVWKSVATGVGVASYGCQGSSPSKRYRIGTGSQGTLLPCA</sequence>
<dbReference type="EMBL" id="JACJIA010000009">
    <property type="protein sequence ID" value="MBA8954614.1"/>
    <property type="molecule type" value="Genomic_DNA"/>
</dbReference>
<dbReference type="RefSeq" id="WP_182846660.1">
    <property type="nucleotide sequence ID" value="NZ_BAAALP010000011.1"/>
</dbReference>
<proteinExistence type="predicted"/>
<keyword evidence="3" id="KW-1185">Reference proteome</keyword>
<feature type="chain" id="PRO_5039540791" description="Secreted protein" evidence="1">
    <location>
        <begin position="33"/>
        <end position="116"/>
    </location>
</feature>
<evidence type="ECO:0008006" key="4">
    <source>
        <dbReference type="Google" id="ProtNLM"/>
    </source>
</evidence>
<gene>
    <name evidence="2" type="ORF">HNR61_006271</name>
</gene>
<dbReference type="AlphaFoldDB" id="A0A7W3QPH1"/>
<dbReference type="Proteomes" id="UP000572680">
    <property type="component" value="Unassembled WGS sequence"/>
</dbReference>
<protein>
    <recommendedName>
        <fullName evidence="4">Secreted protein</fullName>
    </recommendedName>
</protein>
<name>A0A7W3QPH1_ACTNM</name>
<accession>A0A7W3QPH1</accession>
<keyword evidence="1" id="KW-0732">Signal</keyword>